<feature type="domain" description="EcxA zinc-binding" evidence="1">
    <location>
        <begin position="391"/>
        <end position="699"/>
    </location>
</feature>
<evidence type="ECO:0008006" key="5">
    <source>
        <dbReference type="Google" id="ProtNLM"/>
    </source>
</evidence>
<dbReference type="PANTHER" id="PTHR38478">
    <property type="entry name" value="PEPTIDASE M1A AND M12B"/>
    <property type="match status" value="1"/>
</dbReference>
<reference evidence="3 4" key="1">
    <citation type="submission" date="2017-05" db="EMBL/GenBank/DDBJ databases">
        <authorList>
            <person name="Varghese N."/>
            <person name="Submissions S."/>
        </authorList>
    </citation>
    <scope>NUCLEOTIDE SEQUENCE [LARGE SCALE GENOMIC DNA]</scope>
    <source>
        <strain evidence="3 4">DSM 21985</strain>
    </source>
</reference>
<dbReference type="Pfam" id="PF17148">
    <property type="entry name" value="DUF5117"/>
    <property type="match status" value="1"/>
</dbReference>
<dbReference type="CDD" id="cd04276">
    <property type="entry name" value="ZnMc_MMP_like_2"/>
    <property type="match status" value="1"/>
</dbReference>
<feature type="domain" description="DUF5117" evidence="2">
    <location>
        <begin position="73"/>
        <end position="265"/>
    </location>
</feature>
<keyword evidence="4" id="KW-1185">Reference proteome</keyword>
<dbReference type="Proteomes" id="UP000317557">
    <property type="component" value="Unassembled WGS sequence"/>
</dbReference>
<gene>
    <name evidence="3" type="ORF">SAMN06265219_106101</name>
</gene>
<dbReference type="EMBL" id="FXTP01000006">
    <property type="protein sequence ID" value="SMO62020.1"/>
    <property type="molecule type" value="Genomic_DNA"/>
</dbReference>
<dbReference type="InterPro" id="IPR032534">
    <property type="entry name" value="EcxA_zinc-bd"/>
</dbReference>
<organism evidence="3 4">
    <name type="scientific">Gracilimonas mengyeensis</name>
    <dbReference type="NCBI Taxonomy" id="1302730"/>
    <lineage>
        <taxon>Bacteria</taxon>
        <taxon>Pseudomonadati</taxon>
        <taxon>Balneolota</taxon>
        <taxon>Balneolia</taxon>
        <taxon>Balneolales</taxon>
        <taxon>Balneolaceae</taxon>
        <taxon>Gracilimonas</taxon>
    </lineage>
</organism>
<dbReference type="Pfam" id="PF16313">
    <property type="entry name" value="DUF4953"/>
    <property type="match status" value="1"/>
</dbReference>
<dbReference type="InterPro" id="IPR034032">
    <property type="entry name" value="Zn_MMP-like_bac"/>
</dbReference>
<accession>A0A521CTN7</accession>
<dbReference type="GO" id="GO:0008237">
    <property type="term" value="F:metallopeptidase activity"/>
    <property type="evidence" value="ECO:0007669"/>
    <property type="project" value="InterPro"/>
</dbReference>
<dbReference type="InterPro" id="IPR024079">
    <property type="entry name" value="MetalloPept_cat_dom_sf"/>
</dbReference>
<evidence type="ECO:0000313" key="4">
    <source>
        <dbReference type="Proteomes" id="UP000317557"/>
    </source>
</evidence>
<name>A0A521CTN7_9BACT</name>
<evidence type="ECO:0000259" key="1">
    <source>
        <dbReference type="Pfam" id="PF16313"/>
    </source>
</evidence>
<dbReference type="SUPFAM" id="SSF55486">
    <property type="entry name" value="Metalloproteases ('zincins'), catalytic domain"/>
    <property type="match status" value="1"/>
</dbReference>
<dbReference type="InterPro" id="IPR033413">
    <property type="entry name" value="DUF5117"/>
</dbReference>
<evidence type="ECO:0000259" key="2">
    <source>
        <dbReference type="Pfam" id="PF17148"/>
    </source>
</evidence>
<proteinExistence type="predicted"/>
<dbReference type="PANTHER" id="PTHR38478:SF1">
    <property type="entry name" value="ZINC DEPENDENT METALLOPROTEASE DOMAIN LIPOPROTEIN"/>
    <property type="match status" value="1"/>
</dbReference>
<sequence>MMLALVSSSAIAQLPTISEKTESLTKTEGFFDYYYDEAQDQLWLEVDKLDSEFIYVNSLTAGIGSNDIGLDRGQLGDTRIVYFERRGPKVLMVQPNYEYRAETDNELEKKSVREAFAKSILAGFEVAAEEDGKVLIDLTPFLLQDAHGVTTSLQRQDQGSYSLDKNRSALYSEGTMNFPKNTEFEATLTFAGSSPGGYVRSVVPTPEAITVRQHHSFVELPDDGYEKREYDPRAGYFGITYQDYGTPIDEPLVKRFISRHRLEKKNPETEISEPVEPIVYYLDNGTPEPVRSALLDGARWWNEAFEAIGYKDAFIVKVLPEDAHPLDVRYNVIQWIHRSTRGWSYGSSVRDPRTGEIIKGHVSLGSLRVRQDFLIAEGLLAPYADESTQNTTMQEMALARIRQLSAHEIGHTIGIAHNFAASITGDASVMDYPHPQPKIVNGEIDLSNPYDTGIGEWDKLAVAYGYQDFPEGTDEDAALNEMLEEGYGSGLKYISDQDARPQGGAHPYAHLWEFGDDPVAQLPTIMDIRKTALENFGEANLKTGRPLAELEDVLVPIYLFHRYQVEATVKLIGGLDYTYKVKGDNQAYPEIVDKKTQQAALDEMLKTITPEALAVPEDLLELIPPRPAGLGYSRELFNGNTGPTLDALGIAETAAELPVSLILNPARANRLVEYSAREGNLSLETVLNELVAASWGKKAPNGYYGSIQRMVNHVVLRNMILLAAAEDANPVTKAITHKALRDLQSRLSQRDDADSKFAVYTIGNFLTNPETFDVPQAPATPPGSPIGSDAIYFCKF</sequence>
<dbReference type="Gene3D" id="3.40.390.10">
    <property type="entry name" value="Collagenase (Catalytic Domain)"/>
    <property type="match status" value="1"/>
</dbReference>
<protein>
    <recommendedName>
        <fullName evidence="5">Peptidase</fullName>
    </recommendedName>
</protein>
<dbReference type="AlphaFoldDB" id="A0A521CTN7"/>
<evidence type="ECO:0000313" key="3">
    <source>
        <dbReference type="EMBL" id="SMO62020.1"/>
    </source>
</evidence>